<dbReference type="InterPro" id="IPR039426">
    <property type="entry name" value="TonB-dep_rcpt-like"/>
</dbReference>
<dbReference type="PANTHER" id="PTHR30069">
    <property type="entry name" value="TONB-DEPENDENT OUTER MEMBRANE RECEPTOR"/>
    <property type="match status" value="1"/>
</dbReference>
<dbReference type="PROSITE" id="PS52016">
    <property type="entry name" value="TONB_DEPENDENT_REC_3"/>
    <property type="match status" value="1"/>
</dbReference>
<dbReference type="CDD" id="cd01347">
    <property type="entry name" value="ligand_gated_channel"/>
    <property type="match status" value="1"/>
</dbReference>
<dbReference type="InterPro" id="IPR036942">
    <property type="entry name" value="Beta-barrel_TonB_sf"/>
</dbReference>
<proteinExistence type="inferred from homology"/>
<organism evidence="15 16">
    <name type="scientific">Labilibaculum antarcticum</name>
    <dbReference type="NCBI Taxonomy" id="1717717"/>
    <lineage>
        <taxon>Bacteria</taxon>
        <taxon>Pseudomonadati</taxon>
        <taxon>Bacteroidota</taxon>
        <taxon>Bacteroidia</taxon>
        <taxon>Marinilabiliales</taxon>
        <taxon>Marinifilaceae</taxon>
        <taxon>Labilibaculum</taxon>
    </lineage>
</organism>
<dbReference type="GO" id="GO:0044718">
    <property type="term" value="P:siderophore transmembrane transport"/>
    <property type="evidence" value="ECO:0007669"/>
    <property type="project" value="TreeGrafter"/>
</dbReference>
<evidence type="ECO:0008006" key="17">
    <source>
        <dbReference type="Google" id="ProtNLM"/>
    </source>
</evidence>
<keyword evidence="3 10" id="KW-1134">Transmembrane beta strand</keyword>
<evidence type="ECO:0000256" key="4">
    <source>
        <dbReference type="ARBA" id="ARBA00022692"/>
    </source>
</evidence>
<evidence type="ECO:0000313" key="15">
    <source>
        <dbReference type="EMBL" id="BAX81631.1"/>
    </source>
</evidence>
<evidence type="ECO:0000256" key="9">
    <source>
        <dbReference type="ARBA" id="ARBA00023237"/>
    </source>
</evidence>
<dbReference type="GO" id="GO:0009279">
    <property type="term" value="C:cell outer membrane"/>
    <property type="evidence" value="ECO:0007669"/>
    <property type="project" value="UniProtKB-SubCell"/>
</dbReference>
<dbReference type="RefSeq" id="WP_096431211.1">
    <property type="nucleotide sequence ID" value="NZ_AP018042.1"/>
</dbReference>
<keyword evidence="6 11" id="KW-0798">TonB box</keyword>
<keyword evidence="2 10" id="KW-0813">Transport</keyword>
<dbReference type="Proteomes" id="UP000218267">
    <property type="component" value="Chromosome"/>
</dbReference>
<feature type="domain" description="TonB-dependent receptor-like beta-barrel" evidence="13">
    <location>
        <begin position="199"/>
        <end position="691"/>
    </location>
</feature>
<evidence type="ECO:0000256" key="6">
    <source>
        <dbReference type="ARBA" id="ARBA00023077"/>
    </source>
</evidence>
<dbReference type="InterPro" id="IPR000531">
    <property type="entry name" value="Beta-barrel_TonB"/>
</dbReference>
<comment type="similarity">
    <text evidence="10 11">Belongs to the TonB-dependent receptor family.</text>
</comment>
<dbReference type="SUPFAM" id="SSF56935">
    <property type="entry name" value="Porins"/>
    <property type="match status" value="1"/>
</dbReference>
<keyword evidence="16" id="KW-1185">Reference proteome</keyword>
<feature type="signal peptide" evidence="12">
    <location>
        <begin position="1"/>
        <end position="21"/>
    </location>
</feature>
<protein>
    <recommendedName>
        <fullName evidence="17">TonB-dependent receptor</fullName>
    </recommendedName>
</protein>
<dbReference type="InterPro" id="IPR012910">
    <property type="entry name" value="Plug_dom"/>
</dbReference>
<sequence>MKRTFLTAFALLSLFNSAVKADVVPNPIDETKVVKHLNLSEVTINASRVNATVKDLPQKIEIITKRMIEASPAVDVAGLLKRSAAVDILQYPGVSAVVSMRGFSPSPSVKYTTILINGKPSGTDNIASIDLQNVERVEILKGPFSAQYGSAAMAGVINIVTKNSSGEIRGQLAMEYGSFHRSKVNLALGGSLSEVLDFDLGFSYNNQAKDYKTGENNLYDEKSAKSILDASTYGERMENSQFTTYNLNSRLGIVLAENWKLNVNGGYYKGKDIETPGNFWHTGGMDKKDIERFTTGFDLMGKMNGHQIEFSPFYSNEENKTYDVGSDGYGDFESVYKTYGFQLNDSYQIGNHSLAVGLDNKTERYESMNFDTSGAIEAPYQPDYKNIATGIYGQAQFKLLNDKLNFMLGLRGDNIKFKLDADNLLGNEKSEEDYWVFTKNIGAKYELIKGFSTHASWGDAFLAPKAYQVAGVYTRGTTTTEGNSDLDPEKSNTLDFGFGYDNYKKGIKLDVTYFTTHHKDKIIKSTLPNHNSTYINAQSADMNGLELLASYDIGALKDYDYSLRVFVNYTHLIDAKVKYQDSEGNDLTGEMRYVRDNTASFGVEFDNLKGFSTQLMGRYIGHRYENNYMYLADYSNYPTVAKQAIVFNNEEVRPDLINEELLRHPVSMEFDYSTSYTFKEKYIVGLTISNLLDENYTEKDGYNMPGRSVTAKFAYRF</sequence>
<feature type="chain" id="PRO_5012508068" description="TonB-dependent receptor" evidence="12">
    <location>
        <begin position="22"/>
        <end position="717"/>
    </location>
</feature>
<dbReference type="OrthoDB" id="1109239at2"/>
<dbReference type="Pfam" id="PF07715">
    <property type="entry name" value="Plug"/>
    <property type="match status" value="1"/>
</dbReference>
<evidence type="ECO:0000256" key="2">
    <source>
        <dbReference type="ARBA" id="ARBA00022448"/>
    </source>
</evidence>
<dbReference type="Pfam" id="PF00593">
    <property type="entry name" value="TonB_dep_Rec_b-barrel"/>
    <property type="match status" value="1"/>
</dbReference>
<keyword evidence="7 10" id="KW-0472">Membrane</keyword>
<dbReference type="PANTHER" id="PTHR30069:SF29">
    <property type="entry name" value="HEMOGLOBIN AND HEMOGLOBIN-HAPTOGLOBIN-BINDING PROTEIN 1-RELATED"/>
    <property type="match status" value="1"/>
</dbReference>
<accession>A0A1Y1CQV5</accession>
<dbReference type="GO" id="GO:0015344">
    <property type="term" value="F:siderophore uptake transmembrane transporter activity"/>
    <property type="evidence" value="ECO:0007669"/>
    <property type="project" value="TreeGrafter"/>
</dbReference>
<evidence type="ECO:0000256" key="7">
    <source>
        <dbReference type="ARBA" id="ARBA00023136"/>
    </source>
</evidence>
<dbReference type="InterPro" id="IPR037066">
    <property type="entry name" value="Plug_dom_sf"/>
</dbReference>
<gene>
    <name evidence="15" type="ORF">ALGA_3333</name>
</gene>
<reference evidence="16" key="2">
    <citation type="journal article" date="2020" name="Antonie Van Leeuwenhoek">
        <title>Labilibaculum antarcticum sp. nov., a novel facultative anaerobic, psychrotorelant bacterium isolated from marine sediment of Antarctica.</title>
        <authorList>
            <person name="Watanabe M."/>
            <person name="Kojima H."/>
            <person name="Fukui M."/>
        </authorList>
    </citation>
    <scope>NUCLEOTIDE SEQUENCE [LARGE SCALE GENOMIC DNA]</scope>
    <source>
        <strain evidence="16">SPP2</strain>
    </source>
</reference>
<evidence type="ECO:0000256" key="1">
    <source>
        <dbReference type="ARBA" id="ARBA00004571"/>
    </source>
</evidence>
<dbReference type="KEGG" id="mbas:ALGA_3333"/>
<dbReference type="Gene3D" id="2.40.170.20">
    <property type="entry name" value="TonB-dependent receptor, beta-barrel domain"/>
    <property type="match status" value="1"/>
</dbReference>
<evidence type="ECO:0000256" key="11">
    <source>
        <dbReference type="RuleBase" id="RU003357"/>
    </source>
</evidence>
<dbReference type="AlphaFoldDB" id="A0A1Y1CQV5"/>
<evidence type="ECO:0000256" key="8">
    <source>
        <dbReference type="ARBA" id="ARBA00023170"/>
    </source>
</evidence>
<keyword evidence="4 10" id="KW-0812">Transmembrane</keyword>
<feature type="domain" description="TonB-dependent receptor plug" evidence="14">
    <location>
        <begin position="53"/>
        <end position="156"/>
    </location>
</feature>
<comment type="subcellular location">
    <subcellularLocation>
        <location evidence="1 10">Cell outer membrane</location>
        <topology evidence="1 10">Multi-pass membrane protein</topology>
    </subcellularLocation>
</comment>
<name>A0A1Y1CQV5_9BACT</name>
<keyword evidence="9 10" id="KW-0998">Cell outer membrane</keyword>
<evidence type="ECO:0000256" key="5">
    <source>
        <dbReference type="ARBA" id="ARBA00022729"/>
    </source>
</evidence>
<evidence type="ECO:0000256" key="10">
    <source>
        <dbReference type="PROSITE-ProRule" id="PRU01360"/>
    </source>
</evidence>
<evidence type="ECO:0000313" key="16">
    <source>
        <dbReference type="Proteomes" id="UP000218267"/>
    </source>
</evidence>
<dbReference type="Gene3D" id="2.170.130.10">
    <property type="entry name" value="TonB-dependent receptor, plug domain"/>
    <property type="match status" value="1"/>
</dbReference>
<dbReference type="EMBL" id="AP018042">
    <property type="protein sequence ID" value="BAX81631.1"/>
    <property type="molecule type" value="Genomic_DNA"/>
</dbReference>
<evidence type="ECO:0000256" key="3">
    <source>
        <dbReference type="ARBA" id="ARBA00022452"/>
    </source>
</evidence>
<evidence type="ECO:0000259" key="13">
    <source>
        <dbReference type="Pfam" id="PF00593"/>
    </source>
</evidence>
<keyword evidence="5 12" id="KW-0732">Signal</keyword>
<evidence type="ECO:0000259" key="14">
    <source>
        <dbReference type="Pfam" id="PF07715"/>
    </source>
</evidence>
<reference evidence="15 16" key="1">
    <citation type="journal article" date="2018" name="Mar. Genomics">
        <title>Complete genome sequence of Marinifilaceae bacterium strain SPP2, isolated from the Antarctic marine sediment.</title>
        <authorList>
            <person name="Watanabe M."/>
            <person name="Kojima H."/>
            <person name="Fukui M."/>
        </authorList>
    </citation>
    <scope>NUCLEOTIDE SEQUENCE [LARGE SCALE GENOMIC DNA]</scope>
    <source>
        <strain evidence="15 16">SPP2</strain>
    </source>
</reference>
<keyword evidence="8" id="KW-0675">Receptor</keyword>
<evidence type="ECO:0000256" key="12">
    <source>
        <dbReference type="SAM" id="SignalP"/>
    </source>
</evidence>